<feature type="compositionally biased region" description="Gly residues" evidence="8">
    <location>
        <begin position="341"/>
        <end position="353"/>
    </location>
</feature>
<evidence type="ECO:0000256" key="1">
    <source>
        <dbReference type="ARBA" id="ARBA00004651"/>
    </source>
</evidence>
<evidence type="ECO:0000256" key="2">
    <source>
        <dbReference type="ARBA" id="ARBA00008835"/>
    </source>
</evidence>
<dbReference type="OrthoDB" id="9759185at2"/>
<feature type="transmembrane region" description="Helical" evidence="7">
    <location>
        <begin position="276"/>
        <end position="293"/>
    </location>
</feature>
<dbReference type="AlphaFoldDB" id="H2J6H2"/>
<evidence type="ECO:0000256" key="4">
    <source>
        <dbReference type="ARBA" id="ARBA00022692"/>
    </source>
</evidence>
<dbReference type="KEGG" id="mpz:Marpi_0723"/>
<dbReference type="Proteomes" id="UP000007161">
    <property type="component" value="Chromosome"/>
</dbReference>
<protein>
    <recommendedName>
        <fullName evidence="7">Flagellar biosynthesis protein FlhA</fullName>
    </recommendedName>
</protein>
<keyword evidence="10" id="KW-1185">Reference proteome</keyword>
<dbReference type="PROSITE" id="PS00994">
    <property type="entry name" value="FHIPEP"/>
    <property type="match status" value="1"/>
</dbReference>
<comment type="subcellular location">
    <subcellularLocation>
        <location evidence="1 7">Cell membrane</location>
        <topology evidence="1 7">Multi-pass membrane protein</topology>
    </subcellularLocation>
</comment>
<dbReference type="RefSeq" id="WP_014296229.1">
    <property type="nucleotide sequence ID" value="NC_016751.1"/>
</dbReference>
<dbReference type="Gene3D" id="1.10.8.540">
    <property type="entry name" value="FHIPEP family, domain 3"/>
    <property type="match status" value="1"/>
</dbReference>
<proteinExistence type="inferred from homology"/>
<organism evidence="9 10">
    <name type="scientific">Marinitoga piezophila (strain DSM 14283 / JCM 11233 / KA3)</name>
    <dbReference type="NCBI Taxonomy" id="443254"/>
    <lineage>
        <taxon>Bacteria</taxon>
        <taxon>Thermotogati</taxon>
        <taxon>Thermotogota</taxon>
        <taxon>Thermotogae</taxon>
        <taxon>Petrotogales</taxon>
        <taxon>Petrotogaceae</taxon>
        <taxon>Marinitoga</taxon>
    </lineage>
</organism>
<evidence type="ECO:0000256" key="6">
    <source>
        <dbReference type="ARBA" id="ARBA00023136"/>
    </source>
</evidence>
<feature type="transmembrane region" description="Helical" evidence="7">
    <location>
        <begin position="194"/>
        <end position="216"/>
    </location>
</feature>
<dbReference type="GO" id="GO:0009306">
    <property type="term" value="P:protein secretion"/>
    <property type="evidence" value="ECO:0007669"/>
    <property type="project" value="InterPro"/>
</dbReference>
<dbReference type="NCBIfam" id="TIGR01398">
    <property type="entry name" value="FlhA"/>
    <property type="match status" value="1"/>
</dbReference>
<dbReference type="PANTHER" id="PTHR30161">
    <property type="entry name" value="FLAGELLAR EXPORT PROTEIN, MEMBRANE FLHA SUBUNIT-RELATED"/>
    <property type="match status" value="1"/>
</dbReference>
<feature type="region of interest" description="Disordered" evidence="8">
    <location>
        <begin position="323"/>
        <end position="366"/>
    </location>
</feature>
<keyword evidence="7" id="KW-0653">Protein transport</keyword>
<keyword evidence="9" id="KW-0966">Cell projection</keyword>
<reference evidence="10" key="2">
    <citation type="submission" date="2012-01" db="EMBL/GenBank/DDBJ databases">
        <title>Complete sequence of chromosome of Marinitoga piezophila KA3.</title>
        <authorList>
            <person name="Lucas S."/>
            <person name="Han J."/>
            <person name="Lapidus A."/>
            <person name="Cheng J.-F."/>
            <person name="Goodwin L."/>
            <person name="Pitluck S."/>
            <person name="Peters L."/>
            <person name="Mikhailova N."/>
            <person name="Teshima H."/>
            <person name="Detter J.C."/>
            <person name="Han C."/>
            <person name="Tapia R."/>
            <person name="Land M."/>
            <person name="Hauser L."/>
            <person name="Kyrpides N."/>
            <person name="Ivanova N."/>
            <person name="Pagani I."/>
            <person name="Jebbar M."/>
            <person name="Vannier P."/>
            <person name="Oger P."/>
            <person name="Cario A."/>
            <person name="Bartlett D."/>
            <person name="Noll K.M."/>
            <person name="Woyke T."/>
        </authorList>
    </citation>
    <scope>NUCLEOTIDE SEQUENCE [LARGE SCALE GENOMIC DNA]</scope>
    <source>
        <strain evidence="10">DSM 14283 / JCM 11233 / KA3</strain>
    </source>
</reference>
<comment type="caution">
    <text evidence="7">Lacks conserved residue(s) required for the propagation of feature annotation.</text>
</comment>
<dbReference type="Gene3D" id="3.40.50.12790">
    <property type="entry name" value="FHIPEP family, domain 4"/>
    <property type="match status" value="1"/>
</dbReference>
<reference evidence="9 10" key="1">
    <citation type="journal article" date="2012" name="J. Bacteriol.">
        <title>Complete Genome Sequence of the Thermophilic, Piezophilic, Heterotrophic Bacterium Marinitoga piezophila KA3.</title>
        <authorList>
            <person name="Lucas S."/>
            <person name="Han J."/>
            <person name="Lapidus A."/>
            <person name="Cheng J.F."/>
            <person name="Goodwin L.A."/>
            <person name="Pitluck S."/>
            <person name="Peters L."/>
            <person name="Mikhailova N."/>
            <person name="Teshima H."/>
            <person name="Detter J.C."/>
            <person name="Han C."/>
            <person name="Tapia R."/>
            <person name="Land M."/>
            <person name="Hauser L."/>
            <person name="Kyrpides N.C."/>
            <person name="Ivanova N."/>
            <person name="Pagani I."/>
            <person name="Vannier P."/>
            <person name="Oger P."/>
            <person name="Bartlett D.H."/>
            <person name="Noll K.M."/>
            <person name="Woyke T."/>
            <person name="Jebbar M."/>
        </authorList>
    </citation>
    <scope>NUCLEOTIDE SEQUENCE [LARGE SCALE GENOMIC DNA]</scope>
    <source>
        <strain evidence="10">DSM 14283 / JCM 11233 / KA3</strain>
    </source>
</reference>
<dbReference type="PRINTS" id="PR00949">
    <property type="entry name" value="TYPE3IMAPROT"/>
</dbReference>
<feature type="transmembrane region" description="Helical" evidence="7">
    <location>
        <begin position="37"/>
        <end position="53"/>
    </location>
</feature>
<comment type="similarity">
    <text evidence="2 7">Belongs to the FHIPEP (flagella/HR/invasion proteins export pore) family.</text>
</comment>
<gene>
    <name evidence="7" type="primary">flhA</name>
    <name evidence="9" type="ordered locus">Marpi_0723</name>
</gene>
<evidence type="ECO:0000256" key="5">
    <source>
        <dbReference type="ARBA" id="ARBA00022989"/>
    </source>
</evidence>
<dbReference type="InterPro" id="IPR042194">
    <property type="entry name" value="FHIPEP_1"/>
</dbReference>
<evidence type="ECO:0000256" key="3">
    <source>
        <dbReference type="ARBA" id="ARBA00022475"/>
    </source>
</evidence>
<dbReference type="InterPro" id="IPR006301">
    <property type="entry name" value="FlhA"/>
</dbReference>
<keyword evidence="5 7" id="KW-1133">Transmembrane helix</keyword>
<keyword evidence="9" id="KW-0282">Flagellum</keyword>
<comment type="function">
    <text evidence="7">Required for formation of the rod structure of the flagellar apparatus. Together with FliI and FliH, may constitute the export apparatus of flagellin.</text>
</comment>
<sequence length="711" mass="76938">MGNFLKNIDLAVPLLIVGIVILMVIPIPAFMLDFLQMANITLAIILLLVTMYIKNPLEISAFPTLLLITTLFRLSLNVTSTRLILLQGKNFEGKVIRAFGDFVVGGNYVVGIVIFLILVVIQFVVITRGAERIAEVAARFTLDAMPGKQMSIDADLSAGIITEEEAKQKREDIRREADFYGAMDGASKFVRGDAVAGIIITIINILGGLTIGVLQQGLSMGEAAQLYTLFTVGDGLVAQIPALLISTATGIVVSRAASKENLGKDLMRELSSEKRVLYLTGGVILLLGIATPLPVAPSLILGGGILLLAYLTTKGYIKQPVTAGGPSGETFESSGATPSGGEPGGGTSGGSGSGPKPSGPPLTSPEEVSEIIQSDVLEIDIGYGLIPLADPSQGGDLLERITMVRKQIAYELGIVISPIRVRDSVLLSANEYVIKLKGVEVGRFELFPDKLLAINSGMATEEIAGIHTKEPSFNLDAYWIDEEQKEDAVNAGYTVVDSPSVFATHLSEIIKKYAHEILGNKETEMLIEGLRIKEPSLVEELTPLVFKTFEIRNVLKELLYERISIRNLPIIFEKLTELGNNEIKDLVSLVEGVRSALGRQICENLKSGDGVLHVLVLDKNLENNLNNYTIEYGGNYTLALSPQMSNNLLNNISQQLESQIMQGYNPVILCSSPLRFYFARWLLPNIPNVSVISYNEIIQEIPISADGNITA</sequence>
<feature type="transmembrane region" description="Helical" evidence="7">
    <location>
        <begin position="236"/>
        <end position="256"/>
    </location>
</feature>
<dbReference type="InterPro" id="IPR025505">
    <property type="entry name" value="FHIPEP_CS"/>
</dbReference>
<feature type="transmembrane region" description="Helical" evidence="7">
    <location>
        <begin position="105"/>
        <end position="126"/>
    </location>
</feature>
<keyword evidence="7" id="KW-1006">Bacterial flagellum protein export</keyword>
<dbReference type="GO" id="GO:0005886">
    <property type="term" value="C:plasma membrane"/>
    <property type="evidence" value="ECO:0007669"/>
    <property type="project" value="UniProtKB-SubCell"/>
</dbReference>
<dbReference type="InterPro" id="IPR042193">
    <property type="entry name" value="FHIPEP_3"/>
</dbReference>
<keyword evidence="3 7" id="KW-1003">Cell membrane</keyword>
<dbReference type="InterPro" id="IPR042196">
    <property type="entry name" value="FHIPEP_4"/>
</dbReference>
<keyword evidence="7" id="KW-1005">Bacterial flagellum biogenesis</keyword>
<feature type="transmembrane region" description="Helical" evidence="7">
    <location>
        <begin position="12"/>
        <end position="31"/>
    </location>
</feature>
<dbReference type="STRING" id="443254.Marpi_0723"/>
<dbReference type="PANTHER" id="PTHR30161:SF1">
    <property type="entry name" value="FLAGELLAR BIOSYNTHESIS PROTEIN FLHA-RELATED"/>
    <property type="match status" value="1"/>
</dbReference>
<evidence type="ECO:0000256" key="7">
    <source>
        <dbReference type="RuleBase" id="RU364093"/>
    </source>
</evidence>
<dbReference type="HOGENOM" id="CLU_015346_3_0_0"/>
<dbReference type="Gene3D" id="3.40.30.60">
    <property type="entry name" value="FHIPEP family, domain 1"/>
    <property type="match status" value="1"/>
</dbReference>
<accession>H2J6H2</accession>
<dbReference type="GO" id="GO:0044780">
    <property type="term" value="P:bacterial-type flagellum assembly"/>
    <property type="evidence" value="ECO:0007669"/>
    <property type="project" value="InterPro"/>
</dbReference>
<dbReference type="Pfam" id="PF00771">
    <property type="entry name" value="FHIPEP"/>
    <property type="match status" value="1"/>
</dbReference>
<dbReference type="eggNOG" id="COG1298">
    <property type="taxonomic scope" value="Bacteria"/>
</dbReference>
<dbReference type="PIRSF" id="PIRSF005419">
    <property type="entry name" value="FlhA"/>
    <property type="match status" value="1"/>
</dbReference>
<keyword evidence="7" id="KW-0813">Transport</keyword>
<keyword evidence="4 7" id="KW-0812">Transmembrane</keyword>
<evidence type="ECO:0000256" key="8">
    <source>
        <dbReference type="SAM" id="MobiDB-lite"/>
    </source>
</evidence>
<name>H2J6H2_MARPK</name>
<dbReference type="EMBL" id="CP003257">
    <property type="protein sequence ID" value="AEX85157.1"/>
    <property type="molecule type" value="Genomic_DNA"/>
</dbReference>
<evidence type="ECO:0000313" key="10">
    <source>
        <dbReference type="Proteomes" id="UP000007161"/>
    </source>
</evidence>
<dbReference type="InterPro" id="IPR001712">
    <property type="entry name" value="T3SS_FHIPEP"/>
</dbReference>
<keyword evidence="9" id="KW-0969">Cilium</keyword>
<evidence type="ECO:0000313" key="9">
    <source>
        <dbReference type="EMBL" id="AEX85157.1"/>
    </source>
</evidence>
<keyword evidence="6 7" id="KW-0472">Membrane</keyword>